<evidence type="ECO:0000259" key="1">
    <source>
        <dbReference type="Pfam" id="PF07342"/>
    </source>
</evidence>
<dbReference type="EMBL" id="JACGQI010000008">
    <property type="protein sequence ID" value="MBF2230020.1"/>
    <property type="molecule type" value="Genomic_DNA"/>
</dbReference>
<dbReference type="NCBIfam" id="NF047366">
    <property type="entry name" value="TscT"/>
    <property type="match status" value="1"/>
</dbReference>
<organism evidence="2">
    <name type="scientific">Staphylococcus epidermidis</name>
    <dbReference type="NCBI Taxonomy" id="1282"/>
    <lineage>
        <taxon>Bacteria</taxon>
        <taxon>Bacillati</taxon>
        <taxon>Bacillota</taxon>
        <taxon>Bacilli</taxon>
        <taxon>Bacillales</taxon>
        <taxon>Staphylococcaceae</taxon>
        <taxon>Staphylococcus</taxon>
    </lineage>
</organism>
<reference evidence="3" key="3">
    <citation type="submission" date="2020-08" db="EMBL/GenBank/DDBJ databases">
        <title>Changes in the skin microbiome associated with squamous cell carcinoma in transplant recipients.</title>
        <authorList>
            <person name="Zaugg J."/>
            <person name="Krueger A."/>
            <person name="Lachner N."/>
        </authorList>
    </citation>
    <scope>NUCLEOTIDE SEQUENCE</scope>
    <source>
        <strain evidence="3">R5988</strain>
    </source>
</reference>
<reference evidence="2" key="1">
    <citation type="journal article" date="2011" name="Antimicrob. Agents Chemother.">
        <title>Identification of fusB-Mediated Fusidic Acid Resistance Islands in Staphylococcus epidermidis Isolates.</title>
        <authorList>
            <person name="Chen H.J."/>
            <person name="Tsai J.C."/>
            <person name="Hung W.C."/>
            <person name="Tseng S.P."/>
            <person name="Hsueh P.R."/>
            <person name="Teng L.J."/>
        </authorList>
    </citation>
    <scope>NUCLEOTIDE SEQUENCE</scope>
</reference>
<feature type="domain" description="TscT toxin" evidence="1">
    <location>
        <begin position="1"/>
        <end position="98"/>
    </location>
</feature>
<dbReference type="Pfam" id="PF07342">
    <property type="entry name" value="TscT"/>
    <property type="match status" value="1"/>
</dbReference>
<dbReference type="EMBL" id="JF808725">
    <property type="protein sequence ID" value="AEU10785.1"/>
    <property type="molecule type" value="Genomic_DNA"/>
</dbReference>
<evidence type="ECO:0000313" key="3">
    <source>
        <dbReference type="EMBL" id="MBF2230020.1"/>
    </source>
</evidence>
<sequence length="98" mass="11623">MNWETKSLIEDVDIIKRKIDDAVTTFGWFDEDYFKYDRNHTLTNDQIKMHGLKYHEQHRYITQHIDLLSIYLKELDTVLEDIEKASSDVSLATESDNA</sequence>
<name>G9D9W6_STAEP</name>
<evidence type="ECO:0000313" key="2">
    <source>
        <dbReference type="EMBL" id="AEU10785.1"/>
    </source>
</evidence>
<protein>
    <submittedName>
        <fullName evidence="3">DUF1474 family protein</fullName>
    </submittedName>
</protein>
<dbReference type="AlphaFoldDB" id="G9D9W6"/>
<gene>
    <name evidence="3" type="ORF">H3963_06235</name>
</gene>
<proteinExistence type="predicted"/>
<reference evidence="2" key="2">
    <citation type="submission" date="2011-04" db="EMBL/GenBank/DDBJ databases">
        <authorList>
            <person name="Teng L.-J."/>
            <person name="Chen H.-J."/>
        </authorList>
    </citation>
    <scope>NUCLEOTIDE SEQUENCE</scope>
</reference>
<dbReference type="RefSeq" id="WP_063964227.1">
    <property type="nucleotide sequence ID" value="NZ_CP034115.1"/>
</dbReference>
<accession>G9D9W6</accession>
<dbReference type="InterPro" id="IPR009942">
    <property type="entry name" value="DUF1474"/>
</dbReference>
<dbReference type="Proteomes" id="UP000648077">
    <property type="component" value="Unassembled WGS sequence"/>
</dbReference>